<evidence type="ECO:0000259" key="5">
    <source>
        <dbReference type="PROSITE" id="PS50222"/>
    </source>
</evidence>
<protein>
    <recommendedName>
        <fullName evidence="5">EF-hand domain-containing protein</fullName>
    </recommendedName>
</protein>
<comment type="caution">
    <text evidence="6">The sequence shown here is derived from an EMBL/GenBank/DDBJ whole genome shotgun (WGS) entry which is preliminary data.</text>
</comment>
<dbReference type="EMBL" id="JACVVK020000532">
    <property type="protein sequence ID" value="KAK7467909.1"/>
    <property type="molecule type" value="Genomic_DNA"/>
</dbReference>
<feature type="compositionally biased region" description="Basic and acidic residues" evidence="4">
    <location>
        <begin position="160"/>
        <end position="180"/>
    </location>
</feature>
<gene>
    <name evidence="6" type="ORF">BaRGS_00036862</name>
</gene>
<evidence type="ECO:0000313" key="6">
    <source>
        <dbReference type="EMBL" id="KAK7467909.1"/>
    </source>
</evidence>
<feature type="domain" description="EF-hand" evidence="5">
    <location>
        <begin position="322"/>
        <end position="357"/>
    </location>
</feature>
<dbReference type="Gene3D" id="1.10.238.10">
    <property type="entry name" value="EF-hand"/>
    <property type="match status" value="1"/>
</dbReference>
<evidence type="ECO:0000256" key="3">
    <source>
        <dbReference type="ARBA" id="ARBA00023179"/>
    </source>
</evidence>
<dbReference type="PROSITE" id="PS50222">
    <property type="entry name" value="EF_HAND_2"/>
    <property type="match status" value="2"/>
</dbReference>
<dbReference type="Pfam" id="PF13499">
    <property type="entry name" value="EF-hand_7"/>
    <property type="match status" value="1"/>
</dbReference>
<feature type="compositionally biased region" description="Basic and acidic residues" evidence="4">
    <location>
        <begin position="470"/>
        <end position="483"/>
    </location>
</feature>
<keyword evidence="1" id="KW-0677">Repeat</keyword>
<name>A0ABD0JAM0_9CAEN</name>
<sequence>MSRRTALADVMKPLRKSSKSEPKRRSSHASIKSMKRKSANEKSTPRHDLDELKEEKLVGTSEVGAGETPDVTVETEPLELPAPEPEAVELSEAVTEIPEGADQTAGTHTLGEGELTENAENVAELGEGQTEVNAEAAPETPDGNEAERKPGKAKKMTKKQLREEKKRLAEEQAREEARRKREERRKRRQQEQAPQEEEEQVFDDKAYREYIYNRVGDSLSLVMTKGDVNLTVDNVNPLLKSFELSTSDEDIVDLIKDALIDSLGMIDPKQLDDMILKKKMESDLNDLEECVDTAFALIDHDGDGLITNNDVYRLMIFLGEVLFENEVADMIKAADYDGDGRISKNDLFLFLLGQKKTVKLEDSILQRLGGEDNVPAADADAATGPKPEGETQTSIQVTPAAGQALDAASTPSDGPETAGGDGRSTPARKTSMLPRWSQRKTRKPPRDDERCFSGYAQAVIAANRLADTTPQRDDVDENGKEETVTMEESEPSAEANISDVRDEESPEIKVDDDDDVDENGEEETVTMEESEPSAEINISD</sequence>
<evidence type="ECO:0000256" key="4">
    <source>
        <dbReference type="SAM" id="MobiDB-lite"/>
    </source>
</evidence>
<dbReference type="PANTHER" id="PTHR23048">
    <property type="entry name" value="MYOSIN LIGHT CHAIN 1, 3"/>
    <property type="match status" value="1"/>
</dbReference>
<keyword evidence="7" id="KW-1185">Reference proteome</keyword>
<dbReference type="AlphaFoldDB" id="A0ABD0JAM0"/>
<dbReference type="FunFam" id="1.10.238.10:FF:000001">
    <property type="entry name" value="Calmodulin 1"/>
    <property type="match status" value="1"/>
</dbReference>
<feature type="domain" description="EF-hand" evidence="5">
    <location>
        <begin position="286"/>
        <end position="321"/>
    </location>
</feature>
<dbReference type="CDD" id="cd00051">
    <property type="entry name" value="EFh"/>
    <property type="match status" value="1"/>
</dbReference>
<evidence type="ECO:0000256" key="1">
    <source>
        <dbReference type="ARBA" id="ARBA00022737"/>
    </source>
</evidence>
<reference evidence="6 7" key="1">
    <citation type="journal article" date="2023" name="Sci. Data">
        <title>Genome assembly of the Korean intertidal mud-creeper Batillaria attramentaria.</title>
        <authorList>
            <person name="Patra A.K."/>
            <person name="Ho P.T."/>
            <person name="Jun S."/>
            <person name="Lee S.J."/>
            <person name="Kim Y."/>
            <person name="Won Y.J."/>
        </authorList>
    </citation>
    <scope>NUCLEOTIDE SEQUENCE [LARGE SCALE GENOMIC DNA]</scope>
    <source>
        <strain evidence="6">Wonlab-2016</strain>
    </source>
</reference>
<evidence type="ECO:0000256" key="2">
    <source>
        <dbReference type="ARBA" id="ARBA00022837"/>
    </source>
</evidence>
<dbReference type="SMART" id="SM00054">
    <property type="entry name" value="EFh"/>
    <property type="match status" value="2"/>
</dbReference>
<feature type="compositionally biased region" description="Basic and acidic residues" evidence="4">
    <location>
        <begin position="38"/>
        <end position="57"/>
    </location>
</feature>
<dbReference type="Proteomes" id="UP001519460">
    <property type="component" value="Unassembled WGS sequence"/>
</dbReference>
<feature type="region of interest" description="Disordered" evidence="4">
    <location>
        <begin position="1"/>
        <end position="201"/>
    </location>
</feature>
<dbReference type="InterPro" id="IPR050230">
    <property type="entry name" value="CALM/Myosin/TropC-like"/>
</dbReference>
<proteinExistence type="predicted"/>
<organism evidence="6 7">
    <name type="scientific">Batillaria attramentaria</name>
    <dbReference type="NCBI Taxonomy" id="370345"/>
    <lineage>
        <taxon>Eukaryota</taxon>
        <taxon>Metazoa</taxon>
        <taxon>Spiralia</taxon>
        <taxon>Lophotrochozoa</taxon>
        <taxon>Mollusca</taxon>
        <taxon>Gastropoda</taxon>
        <taxon>Caenogastropoda</taxon>
        <taxon>Sorbeoconcha</taxon>
        <taxon>Cerithioidea</taxon>
        <taxon>Batillariidae</taxon>
        <taxon>Batillaria</taxon>
    </lineage>
</organism>
<keyword evidence="2" id="KW-0106">Calcium</keyword>
<dbReference type="PANTHER" id="PTHR23048:SF0">
    <property type="entry name" value="CALMODULIN LIKE 3"/>
    <property type="match status" value="1"/>
</dbReference>
<dbReference type="PROSITE" id="PS00018">
    <property type="entry name" value="EF_HAND_1"/>
    <property type="match status" value="2"/>
</dbReference>
<feature type="region of interest" description="Disordered" evidence="4">
    <location>
        <begin position="371"/>
        <end position="540"/>
    </location>
</feature>
<accession>A0ABD0JAM0</accession>
<feature type="compositionally biased region" description="Acidic residues" evidence="4">
    <location>
        <begin position="501"/>
        <end position="532"/>
    </location>
</feature>
<feature type="non-terminal residue" evidence="6">
    <location>
        <position position="540"/>
    </location>
</feature>
<dbReference type="InterPro" id="IPR011992">
    <property type="entry name" value="EF-hand-dom_pair"/>
</dbReference>
<dbReference type="InterPro" id="IPR018247">
    <property type="entry name" value="EF_Hand_1_Ca_BS"/>
</dbReference>
<dbReference type="InterPro" id="IPR002048">
    <property type="entry name" value="EF_hand_dom"/>
</dbReference>
<keyword evidence="3" id="KW-0514">Muscle protein</keyword>
<dbReference type="SUPFAM" id="SSF47473">
    <property type="entry name" value="EF-hand"/>
    <property type="match status" value="1"/>
</dbReference>
<evidence type="ECO:0000313" key="7">
    <source>
        <dbReference type="Proteomes" id="UP001519460"/>
    </source>
</evidence>